<dbReference type="AlphaFoldDB" id="A0A077NM89"/>
<dbReference type="EMBL" id="CBSW010000268">
    <property type="protein sequence ID" value="CDG98865.1"/>
    <property type="molecule type" value="Genomic_DNA"/>
</dbReference>
<evidence type="ECO:0000313" key="2">
    <source>
        <dbReference type="Proteomes" id="UP000028511"/>
    </source>
</evidence>
<accession>A0A077NM89</accession>
<comment type="caution">
    <text evidence="1">The sequence shown here is derived from an EMBL/GenBank/DDBJ whole genome shotgun (WGS) entry which is preliminary data.</text>
</comment>
<protein>
    <submittedName>
        <fullName evidence="1">Uncharacterized protein</fullName>
    </submittedName>
</protein>
<gene>
    <name evidence="1" type="ORF">XBP1_620014</name>
</gene>
<reference evidence="1" key="1">
    <citation type="submission" date="2013-07" db="EMBL/GenBank/DDBJ databases">
        <title>Sub-species coevolution in mutualistic symbiosis.</title>
        <authorList>
            <person name="Murfin K."/>
            <person name="Klassen J."/>
            <person name="Lee M."/>
            <person name="Forst S."/>
            <person name="Stock P."/>
            <person name="Goodrich-Blair H."/>
        </authorList>
    </citation>
    <scope>NUCLEOTIDE SEQUENCE [LARGE SCALE GENOMIC DNA]</scope>
    <source>
        <strain evidence="1">Puntauvense</strain>
    </source>
</reference>
<organism evidence="1 2">
    <name type="scientific">Xenorhabdus bovienii str. puntauvense</name>
    <dbReference type="NCBI Taxonomy" id="1398201"/>
    <lineage>
        <taxon>Bacteria</taxon>
        <taxon>Pseudomonadati</taxon>
        <taxon>Pseudomonadota</taxon>
        <taxon>Gammaproteobacteria</taxon>
        <taxon>Enterobacterales</taxon>
        <taxon>Morganellaceae</taxon>
        <taxon>Xenorhabdus</taxon>
    </lineage>
</organism>
<dbReference type="Proteomes" id="UP000028511">
    <property type="component" value="Unassembled WGS sequence"/>
</dbReference>
<dbReference type="HOGENOM" id="CLU_3049434_0_0_6"/>
<sequence length="54" mass="6431">MDLNRKLCISENNVEHTISFLEKWDALCWGGDSDLHRHRLIVIRKEILSWPSVR</sequence>
<proteinExistence type="predicted"/>
<name>A0A077NM89_XENBV</name>
<evidence type="ECO:0000313" key="1">
    <source>
        <dbReference type="EMBL" id="CDG98865.1"/>
    </source>
</evidence>